<proteinExistence type="predicted"/>
<feature type="domain" description="Ubiquitin-like" evidence="1">
    <location>
        <begin position="6"/>
        <end position="83"/>
    </location>
</feature>
<gene>
    <name evidence="2" type="ORF">PSON_ATCC_30995.1.T0160030</name>
</gene>
<sequence length="84" mass="9811">MNSQLITVIITLQQRNKIYNIEVDPSTKVQELIDEFREMLKPLGTEKLVLWYNNNPLRLEKTFEEQGIRKGSTMNLFIETQGGL</sequence>
<dbReference type="OrthoDB" id="300442at2759"/>
<reference evidence="2" key="1">
    <citation type="submission" date="2021-01" db="EMBL/GenBank/DDBJ databases">
        <authorList>
            <consortium name="Genoscope - CEA"/>
            <person name="William W."/>
        </authorList>
    </citation>
    <scope>NUCLEOTIDE SEQUENCE</scope>
</reference>
<dbReference type="InterPro" id="IPR022617">
    <property type="entry name" value="Rad60/SUMO-like_dom"/>
</dbReference>
<dbReference type="PROSITE" id="PS50053">
    <property type="entry name" value="UBIQUITIN_2"/>
    <property type="match status" value="1"/>
</dbReference>
<dbReference type="InterPro" id="IPR000626">
    <property type="entry name" value="Ubiquitin-like_dom"/>
</dbReference>
<dbReference type="Pfam" id="PF11976">
    <property type="entry name" value="Rad60-SLD"/>
    <property type="match status" value="1"/>
</dbReference>
<dbReference type="EMBL" id="CAJJDN010000016">
    <property type="protein sequence ID" value="CAD8061886.1"/>
    <property type="molecule type" value="Genomic_DNA"/>
</dbReference>
<dbReference type="Proteomes" id="UP000692954">
    <property type="component" value="Unassembled WGS sequence"/>
</dbReference>
<evidence type="ECO:0000313" key="2">
    <source>
        <dbReference type="EMBL" id="CAD8061886.1"/>
    </source>
</evidence>
<keyword evidence="3" id="KW-1185">Reference proteome</keyword>
<comment type="caution">
    <text evidence="2">The sequence shown here is derived from an EMBL/GenBank/DDBJ whole genome shotgun (WGS) entry which is preliminary data.</text>
</comment>
<dbReference type="CDD" id="cd17039">
    <property type="entry name" value="Ubl_ubiquitin_like"/>
    <property type="match status" value="1"/>
</dbReference>
<accession>A0A8S1LAT5</accession>
<protein>
    <recommendedName>
        <fullName evidence="1">Ubiquitin-like domain-containing protein</fullName>
    </recommendedName>
</protein>
<dbReference type="AlphaFoldDB" id="A0A8S1LAT5"/>
<evidence type="ECO:0000313" key="3">
    <source>
        <dbReference type="Proteomes" id="UP000692954"/>
    </source>
</evidence>
<name>A0A8S1LAT5_9CILI</name>
<organism evidence="2 3">
    <name type="scientific">Paramecium sonneborni</name>
    <dbReference type="NCBI Taxonomy" id="65129"/>
    <lineage>
        <taxon>Eukaryota</taxon>
        <taxon>Sar</taxon>
        <taxon>Alveolata</taxon>
        <taxon>Ciliophora</taxon>
        <taxon>Intramacronucleata</taxon>
        <taxon>Oligohymenophorea</taxon>
        <taxon>Peniculida</taxon>
        <taxon>Parameciidae</taxon>
        <taxon>Paramecium</taxon>
    </lineage>
</organism>
<evidence type="ECO:0000259" key="1">
    <source>
        <dbReference type="PROSITE" id="PS50053"/>
    </source>
</evidence>